<dbReference type="PROSITE" id="PS50011">
    <property type="entry name" value="PROTEIN_KINASE_DOM"/>
    <property type="match status" value="1"/>
</dbReference>
<dbReference type="GO" id="GO:0004674">
    <property type="term" value="F:protein serine/threonine kinase activity"/>
    <property type="evidence" value="ECO:0007669"/>
    <property type="project" value="TreeGrafter"/>
</dbReference>
<evidence type="ECO:0000313" key="4">
    <source>
        <dbReference type="Proteomes" id="UP000015530"/>
    </source>
</evidence>
<dbReference type="GO" id="GO:0005524">
    <property type="term" value="F:ATP binding"/>
    <property type="evidence" value="ECO:0007669"/>
    <property type="project" value="InterPro"/>
</dbReference>
<dbReference type="PANTHER" id="PTHR24359">
    <property type="entry name" value="SERINE/THREONINE-PROTEIN KINASE SBK1"/>
    <property type="match status" value="1"/>
</dbReference>
<comment type="caution">
    <text evidence="3">The sequence shown here is derived from an EMBL/GenBank/DDBJ whole genome shotgun (WGS) entry which is preliminary data.</text>
</comment>
<dbReference type="HOGENOM" id="CLU_804132_0_0_1"/>
<organism evidence="3 4">
    <name type="scientific">Colletotrichum gloeosporioides (strain Cg-14)</name>
    <name type="common">Anthracnose fungus</name>
    <name type="synonym">Glomerella cingulata</name>
    <dbReference type="NCBI Taxonomy" id="1237896"/>
    <lineage>
        <taxon>Eukaryota</taxon>
        <taxon>Fungi</taxon>
        <taxon>Dikarya</taxon>
        <taxon>Ascomycota</taxon>
        <taxon>Pezizomycotina</taxon>
        <taxon>Sordariomycetes</taxon>
        <taxon>Hypocreomycetidae</taxon>
        <taxon>Glomerellales</taxon>
        <taxon>Glomerellaceae</taxon>
        <taxon>Colletotrichum</taxon>
        <taxon>Colletotrichum gloeosporioides species complex</taxon>
    </lineage>
</organism>
<feature type="domain" description="Protein kinase" evidence="2">
    <location>
        <begin position="1"/>
        <end position="165"/>
    </location>
</feature>
<dbReference type="InterPro" id="IPR000719">
    <property type="entry name" value="Prot_kinase_dom"/>
</dbReference>
<feature type="compositionally biased region" description="Basic and acidic residues" evidence="1">
    <location>
        <begin position="278"/>
        <end position="289"/>
    </location>
</feature>
<keyword evidence="3" id="KW-0808">Transferase</keyword>
<protein>
    <submittedName>
        <fullName evidence="3">Protein kinase</fullName>
    </submittedName>
</protein>
<feature type="region of interest" description="Disordered" evidence="1">
    <location>
        <begin position="275"/>
        <end position="327"/>
    </location>
</feature>
<accession>T0KJ95</accession>
<dbReference type="EMBL" id="AMYD01000936">
    <property type="protein sequence ID" value="EQB55432.1"/>
    <property type="molecule type" value="Genomic_DNA"/>
</dbReference>
<sequence length="345" mass="39749">MRFHSSNSDATETWIFNNTRTYRPPEVEAPHGTIVSPKFDTWTLGCVYLEFITWHLLGSDAVSKASFESDGQMYESFTTARKSDDDRFAPCEDKFFYRRRKYWKNDVKVNASTKNKPSYRQRQYWNNDVKVKSSVKKWINCLRENPNASSAIKDVLDLVENHMLVISPVHRCAMRMVEKRLKSVLRKCTKNTKYSEPDLRGSTKTPMIAPRWTEKSSKYGSLDKVVNATFMSVDSQSNPDLEYINRKLGGGFQHPQSQSLHQLVEVAIGHLSPLRNNRSREDDNNHNNDDDNYNDDNINNSNNDDNDDYDDNNNDDDIKSVIPNGGHVNEAKLRRTMFPSSGWGA</sequence>
<keyword evidence="3" id="KW-0418">Kinase</keyword>
<gene>
    <name evidence="3" type="ORF">CGLO_04642</name>
</gene>
<dbReference type="Gene3D" id="1.10.510.10">
    <property type="entry name" value="Transferase(Phosphotransferase) domain 1"/>
    <property type="match status" value="1"/>
</dbReference>
<dbReference type="SUPFAM" id="SSF56112">
    <property type="entry name" value="Protein kinase-like (PK-like)"/>
    <property type="match status" value="1"/>
</dbReference>
<dbReference type="PANTHER" id="PTHR24359:SF1">
    <property type="entry name" value="INHIBITOR OF NUCLEAR FACTOR KAPPA-B KINASE EPSILON SUBUNIT HOMOLOG 1-RELATED"/>
    <property type="match status" value="1"/>
</dbReference>
<reference evidence="4" key="1">
    <citation type="journal article" date="2013" name="Mol. Plant Microbe Interact.">
        <title>Global aspects of pacC regulation of pathogenicity genes in Colletotrichum gloeosporioides as revealed by transcriptome analysis.</title>
        <authorList>
            <person name="Alkan N."/>
            <person name="Meng X."/>
            <person name="Friedlander G."/>
            <person name="Reuveni E."/>
            <person name="Sukno S."/>
            <person name="Sherman A."/>
            <person name="Thon M."/>
            <person name="Fluhr R."/>
            <person name="Prusky D."/>
        </authorList>
    </citation>
    <scope>NUCLEOTIDE SEQUENCE [LARGE SCALE GENOMIC DNA]</scope>
    <source>
        <strain evidence="4">Cg-14</strain>
    </source>
</reference>
<evidence type="ECO:0000313" key="3">
    <source>
        <dbReference type="EMBL" id="EQB55432.1"/>
    </source>
</evidence>
<dbReference type="InterPro" id="IPR011009">
    <property type="entry name" value="Kinase-like_dom_sf"/>
</dbReference>
<dbReference type="Proteomes" id="UP000015530">
    <property type="component" value="Unassembled WGS sequence"/>
</dbReference>
<name>T0KJ95_COLGC</name>
<evidence type="ECO:0000256" key="1">
    <source>
        <dbReference type="SAM" id="MobiDB-lite"/>
    </source>
</evidence>
<dbReference type="OrthoDB" id="1046782at2759"/>
<evidence type="ECO:0000259" key="2">
    <source>
        <dbReference type="PROSITE" id="PS50011"/>
    </source>
</evidence>
<dbReference type="AlphaFoldDB" id="T0KJ95"/>
<proteinExistence type="predicted"/>
<feature type="compositionally biased region" description="Acidic residues" evidence="1">
    <location>
        <begin position="304"/>
        <end position="315"/>
    </location>
</feature>